<evidence type="ECO:0000256" key="5">
    <source>
        <dbReference type="ARBA" id="ARBA00023136"/>
    </source>
</evidence>
<feature type="transmembrane region" description="Helical" evidence="6">
    <location>
        <begin position="100"/>
        <end position="124"/>
    </location>
</feature>
<dbReference type="Proteomes" id="UP000325606">
    <property type="component" value="Chromosome"/>
</dbReference>
<feature type="transmembrane region" description="Helical" evidence="6">
    <location>
        <begin position="71"/>
        <end position="94"/>
    </location>
</feature>
<dbReference type="PANTHER" id="PTHR43461">
    <property type="entry name" value="TRANSMEMBRANE PROTEIN 256"/>
    <property type="match status" value="1"/>
</dbReference>
<protein>
    <submittedName>
        <fullName evidence="7">DUF423 domain-containing protein</fullName>
    </submittedName>
</protein>
<evidence type="ECO:0000256" key="4">
    <source>
        <dbReference type="ARBA" id="ARBA00022989"/>
    </source>
</evidence>
<dbReference type="EMBL" id="CP044222">
    <property type="protein sequence ID" value="QEW08175.1"/>
    <property type="molecule type" value="Genomic_DNA"/>
</dbReference>
<evidence type="ECO:0000313" key="7">
    <source>
        <dbReference type="EMBL" id="QEW08175.1"/>
    </source>
</evidence>
<evidence type="ECO:0000256" key="6">
    <source>
        <dbReference type="SAM" id="Phobius"/>
    </source>
</evidence>
<dbReference type="KEGG" id="nik:F5I99_17680"/>
<accession>A0A5J6LHZ6</accession>
<feature type="transmembrane region" description="Helical" evidence="6">
    <location>
        <begin position="39"/>
        <end position="59"/>
    </location>
</feature>
<comment type="similarity">
    <text evidence="2">Belongs to the UPF0382 family.</text>
</comment>
<proteinExistence type="inferred from homology"/>
<organism evidence="7 8">
    <name type="scientific">Nitrincola iocasae</name>
    <dbReference type="NCBI Taxonomy" id="2614693"/>
    <lineage>
        <taxon>Bacteria</taxon>
        <taxon>Pseudomonadati</taxon>
        <taxon>Pseudomonadota</taxon>
        <taxon>Gammaproteobacteria</taxon>
        <taxon>Oceanospirillales</taxon>
        <taxon>Oceanospirillaceae</taxon>
        <taxon>Nitrincola</taxon>
    </lineage>
</organism>
<evidence type="ECO:0000256" key="3">
    <source>
        <dbReference type="ARBA" id="ARBA00022692"/>
    </source>
</evidence>
<evidence type="ECO:0000256" key="1">
    <source>
        <dbReference type="ARBA" id="ARBA00004141"/>
    </source>
</evidence>
<comment type="subcellular location">
    <subcellularLocation>
        <location evidence="1">Membrane</location>
        <topology evidence="1">Multi-pass membrane protein</topology>
    </subcellularLocation>
</comment>
<dbReference type="Pfam" id="PF04241">
    <property type="entry name" value="DUF423"/>
    <property type="match status" value="1"/>
</dbReference>
<keyword evidence="8" id="KW-1185">Reference proteome</keyword>
<dbReference type="GO" id="GO:0005886">
    <property type="term" value="C:plasma membrane"/>
    <property type="evidence" value="ECO:0007669"/>
    <property type="project" value="TreeGrafter"/>
</dbReference>
<keyword evidence="4 6" id="KW-1133">Transmembrane helix</keyword>
<gene>
    <name evidence="7" type="ORF">F5I99_17680</name>
</gene>
<dbReference type="PANTHER" id="PTHR43461:SF1">
    <property type="entry name" value="TRANSMEMBRANE PROTEIN 256"/>
    <property type="match status" value="1"/>
</dbReference>
<keyword evidence="5 6" id="KW-0472">Membrane</keyword>
<keyword evidence="3 6" id="KW-0812">Transmembrane</keyword>
<dbReference type="InterPro" id="IPR006696">
    <property type="entry name" value="DUF423"/>
</dbReference>
<dbReference type="AlphaFoldDB" id="A0A5J6LHZ6"/>
<sequence>MTHSARLTLLIAAFTGMLAVILGAFGAHALRDLLEPRMLAAWQTAVEYQFWHVAALLAVGTMQQSSSCRWLRGSAIAFMLGMLLFSGSLYAMALSGLGQLGIITPFGGVTLILAWLFLFISLYAGRSNNAHKSG</sequence>
<reference evidence="7 8" key="1">
    <citation type="submission" date="2019-09" db="EMBL/GenBank/DDBJ databases">
        <title>Nitrincola iocasae sp. nov., a bacterium isolated from the sediment collected at a cold seep field in South China Sea.</title>
        <authorList>
            <person name="Zhang H."/>
            <person name="Wang H."/>
            <person name="Li C."/>
        </authorList>
    </citation>
    <scope>NUCLEOTIDE SEQUENCE [LARGE SCALE GENOMIC DNA]</scope>
    <source>
        <strain evidence="7 8">KXZD1103</strain>
    </source>
</reference>
<name>A0A5J6LHZ6_9GAMM</name>
<evidence type="ECO:0000313" key="8">
    <source>
        <dbReference type="Proteomes" id="UP000325606"/>
    </source>
</evidence>
<evidence type="ECO:0000256" key="2">
    <source>
        <dbReference type="ARBA" id="ARBA00009694"/>
    </source>
</evidence>
<dbReference type="RefSeq" id="WP_151058332.1">
    <property type="nucleotide sequence ID" value="NZ_CP044222.1"/>
</dbReference>